<feature type="compositionally biased region" description="Basic and acidic residues" evidence="1">
    <location>
        <begin position="1"/>
        <end position="12"/>
    </location>
</feature>
<name>A0A1G6NIX7_9MICO</name>
<proteinExistence type="predicted"/>
<dbReference type="RefSeq" id="WP_139168112.1">
    <property type="nucleotide sequence ID" value="NZ_FMYG01000006.1"/>
</dbReference>
<evidence type="ECO:0000256" key="1">
    <source>
        <dbReference type="SAM" id="MobiDB-lite"/>
    </source>
</evidence>
<sequence length="117" mass="12146">MTDTPDATRGDALRAVPVPSTGSGTSAPPQEAEPVEASGHRAGTQEAEPVEASGPRDQPVRQPVVRVRGSRRARLLPAPGTTAEPAPADDRERGAGAKPAASGPNDDRMLRDVPPHY</sequence>
<feature type="region of interest" description="Disordered" evidence="1">
    <location>
        <begin position="1"/>
        <end position="117"/>
    </location>
</feature>
<reference evidence="2 3" key="1">
    <citation type="submission" date="2016-09" db="EMBL/GenBank/DDBJ databases">
        <authorList>
            <person name="Capua I."/>
            <person name="De Benedictis P."/>
            <person name="Joannis T."/>
            <person name="Lombin L.H."/>
            <person name="Cattoli G."/>
        </authorList>
    </citation>
    <scope>NUCLEOTIDE SEQUENCE [LARGE SCALE GENOMIC DNA]</scope>
    <source>
        <strain evidence="2 3">NIO-1002</strain>
    </source>
</reference>
<dbReference type="OrthoDB" id="4991543at2"/>
<gene>
    <name evidence="2" type="ORF">SAMN05216418_2747</name>
</gene>
<dbReference type="AlphaFoldDB" id="A0A1G6NIX7"/>
<evidence type="ECO:0000313" key="3">
    <source>
        <dbReference type="Proteomes" id="UP000183203"/>
    </source>
</evidence>
<dbReference type="EMBL" id="FMYG01000006">
    <property type="protein sequence ID" value="SDC67738.1"/>
    <property type="molecule type" value="Genomic_DNA"/>
</dbReference>
<organism evidence="2 3">
    <name type="scientific">Microbacterium enclense</name>
    <dbReference type="NCBI Taxonomy" id="993073"/>
    <lineage>
        <taxon>Bacteria</taxon>
        <taxon>Bacillati</taxon>
        <taxon>Actinomycetota</taxon>
        <taxon>Actinomycetes</taxon>
        <taxon>Micrococcales</taxon>
        <taxon>Microbacteriaceae</taxon>
        <taxon>Microbacterium</taxon>
    </lineage>
</organism>
<accession>A0A1G6NIX7</accession>
<feature type="compositionally biased region" description="Low complexity" evidence="1">
    <location>
        <begin position="77"/>
        <end position="86"/>
    </location>
</feature>
<evidence type="ECO:0000313" key="2">
    <source>
        <dbReference type="EMBL" id="SDC67738.1"/>
    </source>
</evidence>
<protein>
    <submittedName>
        <fullName evidence="2">Uncharacterized protein</fullName>
    </submittedName>
</protein>
<feature type="compositionally biased region" description="Low complexity" evidence="1">
    <location>
        <begin position="55"/>
        <end position="67"/>
    </location>
</feature>
<dbReference type="Proteomes" id="UP000183203">
    <property type="component" value="Unassembled WGS sequence"/>
</dbReference>
<feature type="compositionally biased region" description="Basic and acidic residues" evidence="1">
    <location>
        <begin position="105"/>
        <end position="117"/>
    </location>
</feature>